<sequence length="426" mass="45688">MFFGHGMPFMPFPGMAMPATGQAFRGAGENENTPASAPSKSKEVSLPETCVIGEAGSLRAEIVVYVRWRPGGEAKGERHLGPVRRTRPEALKDCIELRKVAEKSGIDPTLSKLKQRSEELEDTTWTHLQLGGKQLEGAESHPRAASGVAPKATSAPKPAPGGGSHWSANVVEVADLEVAVAGAGEDREAWAAKAKIALQQLFKRFGPVLSVKMTDESGSEVSGSVRFAGAKSADAAMQAAMKCGGVLSMAGVDIRVRQPGSSDKARAKFPAPRAARLGPSKKKQRPNERFKKTGDAGGQPDESEQFWDSQRETRGTAGTVPEPAPPAYEPTPSMPVAPPEPERPAPAELLPGASEDDCAARRGEEEVAKGMSALLEMPFSQRKKALKSLRRQWHPDKNPDNAEVATRVFQFIQAHDHWLGHHGLEI</sequence>
<dbReference type="InterPro" id="IPR036869">
    <property type="entry name" value="J_dom_sf"/>
</dbReference>
<dbReference type="CDD" id="cd00590">
    <property type="entry name" value="RRM_SF"/>
    <property type="match status" value="1"/>
</dbReference>
<evidence type="ECO:0008006" key="4">
    <source>
        <dbReference type="Google" id="ProtNLM"/>
    </source>
</evidence>
<dbReference type="OrthoDB" id="430407at2759"/>
<feature type="compositionally biased region" description="Pro residues" evidence="1">
    <location>
        <begin position="322"/>
        <end position="339"/>
    </location>
</feature>
<comment type="caution">
    <text evidence="2">The sequence shown here is derived from an EMBL/GenBank/DDBJ whole genome shotgun (WGS) entry which is preliminary data.</text>
</comment>
<dbReference type="Gene3D" id="1.10.287.110">
    <property type="entry name" value="DnaJ domain"/>
    <property type="match status" value="1"/>
</dbReference>
<dbReference type="SUPFAM" id="SSF46565">
    <property type="entry name" value="Chaperone J-domain"/>
    <property type="match status" value="1"/>
</dbReference>
<gene>
    <name evidence="2" type="ORF">PGLA1383_LOCUS38546</name>
</gene>
<proteinExistence type="predicted"/>
<protein>
    <recommendedName>
        <fullName evidence="4">RRM domain-containing protein</fullName>
    </recommendedName>
</protein>
<evidence type="ECO:0000256" key="1">
    <source>
        <dbReference type="SAM" id="MobiDB-lite"/>
    </source>
</evidence>
<evidence type="ECO:0000313" key="2">
    <source>
        <dbReference type="EMBL" id="CAE8621022.1"/>
    </source>
</evidence>
<dbReference type="InterPro" id="IPR001623">
    <property type="entry name" value="DnaJ_domain"/>
</dbReference>
<evidence type="ECO:0000313" key="3">
    <source>
        <dbReference type="Proteomes" id="UP000654075"/>
    </source>
</evidence>
<keyword evidence="3" id="KW-1185">Reference proteome</keyword>
<dbReference type="CDD" id="cd06257">
    <property type="entry name" value="DnaJ"/>
    <property type="match status" value="1"/>
</dbReference>
<feature type="region of interest" description="Disordered" evidence="1">
    <location>
        <begin position="21"/>
        <end position="42"/>
    </location>
</feature>
<dbReference type="Proteomes" id="UP000654075">
    <property type="component" value="Unassembled WGS sequence"/>
</dbReference>
<dbReference type="AlphaFoldDB" id="A0A813G851"/>
<feature type="region of interest" description="Disordered" evidence="1">
    <location>
        <begin position="258"/>
        <end position="364"/>
    </location>
</feature>
<feature type="compositionally biased region" description="Basic and acidic residues" evidence="1">
    <location>
        <begin position="285"/>
        <end position="294"/>
    </location>
</feature>
<dbReference type="InterPro" id="IPR012677">
    <property type="entry name" value="Nucleotide-bd_a/b_plait_sf"/>
</dbReference>
<organism evidence="2 3">
    <name type="scientific">Polarella glacialis</name>
    <name type="common">Dinoflagellate</name>
    <dbReference type="NCBI Taxonomy" id="89957"/>
    <lineage>
        <taxon>Eukaryota</taxon>
        <taxon>Sar</taxon>
        <taxon>Alveolata</taxon>
        <taxon>Dinophyceae</taxon>
        <taxon>Suessiales</taxon>
        <taxon>Suessiaceae</taxon>
        <taxon>Polarella</taxon>
    </lineage>
</organism>
<feature type="compositionally biased region" description="Polar residues" evidence="1">
    <location>
        <begin position="30"/>
        <end position="39"/>
    </location>
</feature>
<dbReference type="Gene3D" id="3.30.70.330">
    <property type="match status" value="1"/>
</dbReference>
<name>A0A813G851_POLGL</name>
<reference evidence="2" key="1">
    <citation type="submission" date="2021-02" db="EMBL/GenBank/DDBJ databases">
        <authorList>
            <person name="Dougan E. K."/>
            <person name="Rhodes N."/>
            <person name="Thang M."/>
            <person name="Chan C."/>
        </authorList>
    </citation>
    <scope>NUCLEOTIDE SEQUENCE</scope>
</reference>
<feature type="region of interest" description="Disordered" evidence="1">
    <location>
        <begin position="137"/>
        <end position="166"/>
    </location>
</feature>
<dbReference type="EMBL" id="CAJNNV010027631">
    <property type="protein sequence ID" value="CAE8621022.1"/>
    <property type="molecule type" value="Genomic_DNA"/>
</dbReference>
<accession>A0A813G851</accession>